<dbReference type="Pfam" id="PF03931">
    <property type="entry name" value="Skp1_POZ"/>
    <property type="match status" value="1"/>
</dbReference>
<keyword evidence="7" id="KW-1185">Reference proteome</keyword>
<organism evidence="6 7">
    <name type="scientific">Hydnum rufescens UP504</name>
    <dbReference type="NCBI Taxonomy" id="1448309"/>
    <lineage>
        <taxon>Eukaryota</taxon>
        <taxon>Fungi</taxon>
        <taxon>Dikarya</taxon>
        <taxon>Basidiomycota</taxon>
        <taxon>Agaricomycotina</taxon>
        <taxon>Agaricomycetes</taxon>
        <taxon>Cantharellales</taxon>
        <taxon>Hydnaceae</taxon>
        <taxon>Hydnum</taxon>
    </lineage>
</organism>
<dbReference type="InterPro" id="IPR036296">
    <property type="entry name" value="SKP1-like_dim_sf"/>
</dbReference>
<dbReference type="InterPro" id="IPR011333">
    <property type="entry name" value="SKP1/BTB/POZ_sf"/>
</dbReference>
<dbReference type="InterPro" id="IPR001232">
    <property type="entry name" value="SKP1-like"/>
</dbReference>
<evidence type="ECO:0000256" key="1">
    <source>
        <dbReference type="ARBA" id="ARBA00009993"/>
    </source>
</evidence>
<reference evidence="6" key="1">
    <citation type="journal article" date="2020" name="Nat. Commun.">
        <title>Large-scale genome sequencing of mycorrhizal fungi provides insights into the early evolution of symbiotic traits.</title>
        <authorList>
            <person name="Miyauchi S."/>
            <person name="Kiss E."/>
            <person name="Kuo A."/>
            <person name="Drula E."/>
            <person name="Kohler A."/>
            <person name="Sanchez-Garcia M."/>
            <person name="Morin E."/>
            <person name="Andreopoulos B."/>
            <person name="Barry K.W."/>
            <person name="Bonito G."/>
            <person name="Buee M."/>
            <person name="Carver A."/>
            <person name="Chen C."/>
            <person name="Cichocki N."/>
            <person name="Clum A."/>
            <person name="Culley D."/>
            <person name="Crous P.W."/>
            <person name="Fauchery L."/>
            <person name="Girlanda M."/>
            <person name="Hayes R.D."/>
            <person name="Keri Z."/>
            <person name="LaButti K."/>
            <person name="Lipzen A."/>
            <person name="Lombard V."/>
            <person name="Magnuson J."/>
            <person name="Maillard F."/>
            <person name="Murat C."/>
            <person name="Nolan M."/>
            <person name="Ohm R.A."/>
            <person name="Pangilinan J."/>
            <person name="Pereira M.F."/>
            <person name="Perotto S."/>
            <person name="Peter M."/>
            <person name="Pfister S."/>
            <person name="Riley R."/>
            <person name="Sitrit Y."/>
            <person name="Stielow J.B."/>
            <person name="Szollosi G."/>
            <person name="Zifcakova L."/>
            <person name="Stursova M."/>
            <person name="Spatafora J.W."/>
            <person name="Tedersoo L."/>
            <person name="Vaario L.M."/>
            <person name="Yamada A."/>
            <person name="Yan M."/>
            <person name="Wang P."/>
            <person name="Xu J."/>
            <person name="Bruns T."/>
            <person name="Baldrian P."/>
            <person name="Vilgalys R."/>
            <person name="Dunand C."/>
            <person name="Henrissat B."/>
            <person name="Grigoriev I.V."/>
            <person name="Hibbett D."/>
            <person name="Nagy L.G."/>
            <person name="Martin F.M."/>
        </authorList>
    </citation>
    <scope>NUCLEOTIDE SEQUENCE</scope>
    <source>
        <strain evidence="6">UP504</strain>
    </source>
</reference>
<sequence length="159" mass="17993">MVTLTTSDNESFVVDKDVAERSVLIKNMLEDVGENDHPIPLPNVSASVLKKVLEYCEHHRGEPIPTADADSSDDTRKRTTDIGEWDQRFISVDQEMLFEIILAANYLDIKSLLDVGCKTVANMIKGKTPEEIRKLFNIVNDFTPEEEAQIKKENEWAEG</sequence>
<feature type="domain" description="SKP1 component POZ" evidence="5">
    <location>
        <begin position="1"/>
        <end position="60"/>
    </location>
</feature>
<dbReference type="FunFam" id="3.30.710.10:FF:000026">
    <property type="entry name" value="E3 ubiquitin ligase complex SCF subunit"/>
    <property type="match status" value="1"/>
</dbReference>
<dbReference type="CDD" id="cd18322">
    <property type="entry name" value="BTB_POZ_SKP1"/>
    <property type="match status" value="1"/>
</dbReference>
<dbReference type="InterPro" id="IPR016897">
    <property type="entry name" value="SKP1"/>
</dbReference>
<comment type="similarity">
    <text evidence="1 3">Belongs to the SKP1 family.</text>
</comment>
<comment type="pathway">
    <text evidence="3">Protein modification; protein ubiquitination.</text>
</comment>
<evidence type="ECO:0000256" key="2">
    <source>
        <dbReference type="ARBA" id="ARBA00022786"/>
    </source>
</evidence>
<gene>
    <name evidence="6" type="ORF">BS47DRAFT_1296747</name>
</gene>
<keyword evidence="2 3" id="KW-0833">Ubl conjugation pathway</keyword>
<comment type="caution">
    <text evidence="6">The sequence shown here is derived from an EMBL/GenBank/DDBJ whole genome shotgun (WGS) entry which is preliminary data.</text>
</comment>
<dbReference type="OrthoDB" id="2342932at2759"/>
<dbReference type="PIRSF" id="PIRSF028729">
    <property type="entry name" value="E3_ubiquit_lig_SCF_Skp"/>
    <property type="match status" value="1"/>
</dbReference>
<evidence type="ECO:0000259" key="4">
    <source>
        <dbReference type="Pfam" id="PF01466"/>
    </source>
</evidence>
<dbReference type="SMART" id="SM00512">
    <property type="entry name" value="Skp1"/>
    <property type="match status" value="1"/>
</dbReference>
<comment type="subunit">
    <text evidence="3">Component of the SCF (SKP1-CUL1-F-box protein) E3 ubiquitin ligase complexes.</text>
</comment>
<evidence type="ECO:0000256" key="3">
    <source>
        <dbReference type="PIRNR" id="PIRNR028729"/>
    </source>
</evidence>
<dbReference type="InterPro" id="IPR016073">
    <property type="entry name" value="Skp1_comp_POZ"/>
</dbReference>
<dbReference type="SUPFAM" id="SSF54695">
    <property type="entry name" value="POZ domain"/>
    <property type="match status" value="1"/>
</dbReference>
<feature type="domain" description="SKP1 component dimerisation" evidence="4">
    <location>
        <begin position="110"/>
        <end position="157"/>
    </location>
</feature>
<dbReference type="EMBL" id="MU128977">
    <property type="protein sequence ID" value="KAF9513124.1"/>
    <property type="molecule type" value="Genomic_DNA"/>
</dbReference>
<dbReference type="GO" id="GO:0006511">
    <property type="term" value="P:ubiquitin-dependent protein catabolic process"/>
    <property type="evidence" value="ECO:0007669"/>
    <property type="project" value="InterPro"/>
</dbReference>
<protein>
    <recommendedName>
        <fullName evidence="3">E3 ubiquitin ligase complex SCF subunit</fullName>
    </recommendedName>
</protein>
<evidence type="ECO:0000313" key="6">
    <source>
        <dbReference type="EMBL" id="KAF9513124.1"/>
    </source>
</evidence>
<comment type="function">
    <text evidence="3">Essential component of the SCF (SKP1-CUL1-F-box protein) E3 ubiquitin ligase complexes, which mediate the ubiquitination and subsequent proteasomal degradation of target proteins.</text>
</comment>
<dbReference type="Proteomes" id="UP000886523">
    <property type="component" value="Unassembled WGS sequence"/>
</dbReference>
<dbReference type="SUPFAM" id="SSF81382">
    <property type="entry name" value="Skp1 dimerisation domain-like"/>
    <property type="match status" value="1"/>
</dbReference>
<evidence type="ECO:0000259" key="5">
    <source>
        <dbReference type="Pfam" id="PF03931"/>
    </source>
</evidence>
<dbReference type="Pfam" id="PF01466">
    <property type="entry name" value="Skp1"/>
    <property type="match status" value="1"/>
</dbReference>
<dbReference type="PANTHER" id="PTHR11165">
    <property type="entry name" value="SKP1"/>
    <property type="match status" value="1"/>
</dbReference>
<dbReference type="Gene3D" id="3.30.710.10">
    <property type="entry name" value="Potassium Channel Kv1.1, Chain A"/>
    <property type="match status" value="1"/>
</dbReference>
<accession>A0A9P6AW55</accession>
<name>A0A9P6AW55_9AGAM</name>
<dbReference type="AlphaFoldDB" id="A0A9P6AW55"/>
<dbReference type="InterPro" id="IPR016072">
    <property type="entry name" value="Skp1_comp_dimer"/>
</dbReference>
<evidence type="ECO:0000313" key="7">
    <source>
        <dbReference type="Proteomes" id="UP000886523"/>
    </source>
</evidence>
<proteinExistence type="inferred from homology"/>